<comment type="caution">
    <text evidence="1">The sequence shown here is derived from an EMBL/GenBank/DDBJ whole genome shotgun (WGS) entry which is preliminary data.</text>
</comment>
<dbReference type="GO" id="GO:1904047">
    <property type="term" value="F:S-adenosyl-L-methionine binding"/>
    <property type="evidence" value="ECO:0007669"/>
    <property type="project" value="TreeGrafter"/>
</dbReference>
<dbReference type="Proteomes" id="UP000007652">
    <property type="component" value="Unassembled WGS sequence"/>
</dbReference>
<accession>I7KTF2</accession>
<dbReference type="InterPro" id="IPR035994">
    <property type="entry name" value="Nucleoside_phosphorylase_sf"/>
</dbReference>
<dbReference type="SUPFAM" id="SSF53167">
    <property type="entry name" value="Purine and uridine phosphorylases"/>
    <property type="match status" value="1"/>
</dbReference>
<sequence>MILIQCALYSEAKPLIEKFRLSKNMKENYFEVFEGDNIKLIVSGYGKINAAASAVYFITKNNLECEAFVNIGIAGSLKRKIREAVLINKIEDNDTGRSFYPDILIKHSFDEGTLETFSKIVIKDMVEDLCDMEGSAFFEALSKFLPPHKLQVIKIVSDNLDGKRLNHDFVYDVIKDNIEKIEDFIVKLYNANKREKFLDDKDETILQGISQNLNLTEFQKNELIKQYISFKIRGEDINILEPFLQIKVKTKNEGKKYYNEIIRTLSK</sequence>
<dbReference type="PANTHER" id="PTHR37822:SF2">
    <property type="entry name" value="SPORE PHOTOPRODUCT LYASE"/>
    <property type="match status" value="1"/>
</dbReference>
<dbReference type="GO" id="GO:0003913">
    <property type="term" value="F:DNA photolyase activity"/>
    <property type="evidence" value="ECO:0007669"/>
    <property type="project" value="TreeGrafter"/>
</dbReference>
<keyword evidence="2" id="KW-1185">Reference proteome</keyword>
<dbReference type="STRING" id="857293.CAAU_0934"/>
<proteinExistence type="predicted"/>
<dbReference type="EMBL" id="CAKP01000046">
    <property type="protein sequence ID" value="CCJ33018.1"/>
    <property type="molecule type" value="Genomic_DNA"/>
</dbReference>
<reference evidence="1 2" key="1">
    <citation type="journal article" date="2011" name="J. Bacteriol.">
        <title>Draft genome sequence of Caloramator australicus strain RC3T, a thermoanaerobe from the Great Artesian Basin of Australia.</title>
        <authorList>
            <person name="Ogg C.D."/>
            <person name="Patel B.K.C."/>
        </authorList>
    </citation>
    <scope>NUCLEOTIDE SEQUENCE [LARGE SCALE GENOMIC DNA]</scope>
    <source>
        <strain evidence="1 2">RC3</strain>
    </source>
</reference>
<evidence type="ECO:0000313" key="2">
    <source>
        <dbReference type="Proteomes" id="UP000007652"/>
    </source>
</evidence>
<dbReference type="eggNOG" id="COG0775">
    <property type="taxonomic scope" value="Bacteria"/>
</dbReference>
<dbReference type="InterPro" id="IPR049539">
    <property type="entry name" value="SPL"/>
</dbReference>
<dbReference type="GO" id="GO:0042601">
    <property type="term" value="C:endospore-forming forespore"/>
    <property type="evidence" value="ECO:0007669"/>
    <property type="project" value="TreeGrafter"/>
</dbReference>
<evidence type="ECO:0000313" key="1">
    <source>
        <dbReference type="EMBL" id="CCJ33018.1"/>
    </source>
</evidence>
<dbReference type="RefSeq" id="WP_008908292.1">
    <property type="nucleotide sequence ID" value="NZ_CAKP01000046.1"/>
</dbReference>
<gene>
    <name evidence="1" type="ORF">CAAU_0934</name>
</gene>
<protein>
    <submittedName>
        <fullName evidence="1">Predicted membrane protein</fullName>
    </submittedName>
</protein>
<dbReference type="AlphaFoldDB" id="I7KTF2"/>
<organism evidence="1 2">
    <name type="scientific">Caloramator australicus RC3</name>
    <dbReference type="NCBI Taxonomy" id="857293"/>
    <lineage>
        <taxon>Bacteria</taxon>
        <taxon>Bacillati</taxon>
        <taxon>Bacillota</taxon>
        <taxon>Clostridia</taxon>
        <taxon>Eubacteriales</taxon>
        <taxon>Clostridiaceae</taxon>
        <taxon>Caloramator</taxon>
    </lineage>
</organism>
<dbReference type="OrthoDB" id="21362at2"/>
<dbReference type="PANTHER" id="PTHR37822">
    <property type="entry name" value="SPORE PHOTOPRODUCT LYASE-RELATED"/>
    <property type="match status" value="1"/>
</dbReference>
<name>I7KTF2_9CLOT</name>
<dbReference type="GO" id="GO:0009116">
    <property type="term" value="P:nucleoside metabolic process"/>
    <property type="evidence" value="ECO:0007669"/>
    <property type="project" value="InterPro"/>
</dbReference>
<dbReference type="GO" id="GO:0051539">
    <property type="term" value="F:4 iron, 4 sulfur cluster binding"/>
    <property type="evidence" value="ECO:0007669"/>
    <property type="project" value="TreeGrafter"/>
</dbReference>
<dbReference type="Gene3D" id="3.40.50.1580">
    <property type="entry name" value="Nucleoside phosphorylase domain"/>
    <property type="match status" value="1"/>
</dbReference>